<feature type="compositionally biased region" description="Polar residues" evidence="1">
    <location>
        <begin position="1134"/>
        <end position="1145"/>
    </location>
</feature>
<dbReference type="GO" id="GO:0003682">
    <property type="term" value="F:chromatin binding"/>
    <property type="evidence" value="ECO:0007669"/>
    <property type="project" value="TreeGrafter"/>
</dbReference>
<dbReference type="InterPro" id="IPR016024">
    <property type="entry name" value="ARM-type_fold"/>
</dbReference>
<dbReference type="InterPro" id="IPR039662">
    <property type="entry name" value="Cohesin_Scc3/SA"/>
</dbReference>
<dbReference type="Pfam" id="PF08514">
    <property type="entry name" value="STAG"/>
    <property type="match status" value="1"/>
</dbReference>
<accession>A0A1D2AHQ3</accession>
<dbReference type="InterPro" id="IPR011989">
    <property type="entry name" value="ARM-like"/>
</dbReference>
<sequence length="1193" mass="125121">CVPPWHQHACNYSDAQVPHSVTFSCLASAMARTRTRSAAVHYEESSDESGSSGSEAEQQVYSPAPGSRSKTRGALAPSARRPAARAAARQTAAKATVALAAGSLLEAVRQPSAAADAARDWTTRYTADRRTATAELLNFLLQACGVFGVNLTVQDVEQGSADDTRKRADDTAMQLGLSPQFQAKGQRAFRASYLEFWSALVRESGAKAQLFDQYLMDHITALVISLNTSAVREFRQVATLTAVQLVSSCLQVNAVLAGERDTAQGQADAEARRRGPAAAGAAQRAAAFRRAAGAAHSRIGELAAYCDALFQGVFAHRFRDVCPAVRSTTVAGVGAWALLAPATYMTDTYLKYVAWALSDRDAAVRATALDALLALYAAPENVAPLHAFAARFKPRFRELVDDVDDEVAARGIRLLTRLAVLGVVPTADLQGLHRLLGDASPGIRHAAAALVASGLESAAAAGAAGGVHDARAALLRGLLAVCVDLWRGAARGARATLVAHVVDALAGRLPLLADWPALVAGLEAAAGGDDGGGGEGETALALAMLVRESLRRARAAAGAEARGRAAREAATAAAAARQEATVLLAGRLPGLLRRHARDGALTAELVALVPEMRLEVYVLLRKEKEAADLLGIVQGLITQHASVEAVEACAAALAHAARDGPGALRDGARALLDRSLDAALCALRAALDALDEAGEEGVDRTPGDRGDDGEAAEHALAFDVRVAAEQLAALAAVHARCEGAGAPALRLLARRPALGPATRRAGVRAAGAALMWRLQALQEAGAAAATEELEDLVRERDALVAALELRLQDHGVAGDEVLATCETLADTYLLFGRSLHNSPLAALAYEPSAAAVARFWRGCEDLIRCLEATGPEPTGDALPPPAGTVSPGRVRRLLLRASQLVVFGSVAAAPLLAAGVLSHWGCAPPGLGLDDLARELTRLLRAGDSGALPAAFLAAMQAAWERAGEAEPPAPGDLEEGEEPRDACLRDFNALAHRFAQKYSGFSASAAATAHVVKGGVTWALQGAPHRIDFLMGVAHFVTKLPPDTASQVLAFVQATAEREWPRPQTGSPEAELYLDFLQLLEERVHKGGIKPALKKGKEALQVGTSAKGVRSERRITFGKGADEDDGDLIPSGTMRQLTLDSQGGSEEPRLEASSDEDMLGASAIDEEAEEDVAGVEQEEEEPPRARRTRQYR</sequence>
<dbReference type="InterPro" id="IPR013721">
    <property type="entry name" value="STAG"/>
</dbReference>
<dbReference type="Pfam" id="PF21581">
    <property type="entry name" value="SCD"/>
    <property type="match status" value="1"/>
</dbReference>
<dbReference type="PANTHER" id="PTHR11199:SF0">
    <property type="entry name" value="LD34181P-RELATED"/>
    <property type="match status" value="1"/>
</dbReference>
<feature type="compositionally biased region" description="Low complexity" evidence="1">
    <location>
        <begin position="48"/>
        <end position="57"/>
    </location>
</feature>
<reference evidence="3" key="1">
    <citation type="submission" date="2015-08" db="EMBL/GenBank/DDBJ databases">
        <authorList>
            <person name="Babu N.S."/>
            <person name="Beckwith C.J."/>
            <person name="Beseler K.G."/>
            <person name="Brison A."/>
            <person name="Carone J.V."/>
            <person name="Caskin T.P."/>
            <person name="Diamond M."/>
            <person name="Durham M.E."/>
            <person name="Foxe J.M."/>
            <person name="Go M."/>
            <person name="Henderson B.A."/>
            <person name="Jones I.B."/>
            <person name="McGettigan J.A."/>
            <person name="Micheletti S.J."/>
            <person name="Nasrallah M.E."/>
            <person name="Ortiz D."/>
            <person name="Piller C.R."/>
            <person name="Privatt S.R."/>
            <person name="Schneider S.L."/>
            <person name="Sharp S."/>
            <person name="Smith T.C."/>
            <person name="Stanton J.D."/>
            <person name="Ullery H.E."/>
            <person name="Wilson R.J."/>
            <person name="Serrano M.G."/>
            <person name="Buck G."/>
            <person name="Lee V."/>
            <person name="Wang Y."/>
            <person name="Carvalho R."/>
            <person name="Voegtly L."/>
            <person name="Shi R."/>
            <person name="Duckworth R."/>
            <person name="Johnson A."/>
            <person name="Loviza R."/>
            <person name="Walstead R."/>
            <person name="Shah Z."/>
            <person name="Kiflezghi M."/>
            <person name="Wade K."/>
            <person name="Ball S.L."/>
            <person name="Bradley K.W."/>
            <person name="Asai D.J."/>
            <person name="Bowman C.A."/>
            <person name="Russell D.A."/>
            <person name="Pope W.H."/>
            <person name="Jacobs-Sera D."/>
            <person name="Hendrix R.W."/>
            <person name="Hatfull G.F."/>
        </authorList>
    </citation>
    <scope>NUCLEOTIDE SEQUENCE</scope>
</reference>
<dbReference type="PROSITE" id="PS51425">
    <property type="entry name" value="SCD"/>
    <property type="match status" value="1"/>
</dbReference>
<name>A0A1D2AHQ3_AUXPR</name>
<gene>
    <name evidence="3" type="ORF">g.82523</name>
</gene>
<dbReference type="InterPro" id="IPR020839">
    <property type="entry name" value="SCD"/>
</dbReference>
<proteinExistence type="predicted"/>
<organism evidence="3">
    <name type="scientific">Auxenochlorella protothecoides</name>
    <name type="common">Green microalga</name>
    <name type="synonym">Chlorella protothecoides</name>
    <dbReference type="NCBI Taxonomy" id="3075"/>
    <lineage>
        <taxon>Eukaryota</taxon>
        <taxon>Viridiplantae</taxon>
        <taxon>Chlorophyta</taxon>
        <taxon>core chlorophytes</taxon>
        <taxon>Trebouxiophyceae</taxon>
        <taxon>Chlorellales</taxon>
        <taxon>Chlorellaceae</taxon>
        <taxon>Auxenochlorella</taxon>
    </lineage>
</organism>
<dbReference type="PANTHER" id="PTHR11199">
    <property type="entry name" value="STROMAL ANTIGEN"/>
    <property type="match status" value="1"/>
</dbReference>
<dbReference type="EMBL" id="GDKF01000187">
    <property type="protein sequence ID" value="JAT78435.1"/>
    <property type="molecule type" value="Transcribed_RNA"/>
</dbReference>
<dbReference type="GO" id="GO:0000785">
    <property type="term" value="C:chromatin"/>
    <property type="evidence" value="ECO:0007669"/>
    <property type="project" value="TreeGrafter"/>
</dbReference>
<dbReference type="SUPFAM" id="SSF48371">
    <property type="entry name" value="ARM repeat"/>
    <property type="match status" value="1"/>
</dbReference>
<dbReference type="GO" id="GO:0005634">
    <property type="term" value="C:nucleus"/>
    <property type="evidence" value="ECO:0007669"/>
    <property type="project" value="TreeGrafter"/>
</dbReference>
<evidence type="ECO:0000259" key="2">
    <source>
        <dbReference type="PROSITE" id="PS51425"/>
    </source>
</evidence>
<protein>
    <recommendedName>
        <fullName evidence="2">SCD domain-containing protein</fullName>
    </recommendedName>
</protein>
<evidence type="ECO:0000313" key="3">
    <source>
        <dbReference type="EMBL" id="JAT78435.1"/>
    </source>
</evidence>
<feature type="compositionally biased region" description="Acidic residues" evidence="1">
    <location>
        <begin position="1154"/>
        <end position="1182"/>
    </location>
</feature>
<dbReference type="GO" id="GO:0007062">
    <property type="term" value="P:sister chromatid cohesion"/>
    <property type="evidence" value="ECO:0007669"/>
    <property type="project" value="UniProtKB-ARBA"/>
</dbReference>
<dbReference type="InterPro" id="IPR056396">
    <property type="entry name" value="HEAT_SCC3-SA"/>
</dbReference>
<dbReference type="AlphaFoldDB" id="A0A1D2AHQ3"/>
<feature type="region of interest" description="Disordered" evidence="1">
    <location>
        <begin position="1112"/>
        <end position="1193"/>
    </location>
</feature>
<feature type="non-terminal residue" evidence="3">
    <location>
        <position position="1"/>
    </location>
</feature>
<dbReference type="Gene3D" id="1.25.10.10">
    <property type="entry name" value="Leucine-rich Repeat Variant"/>
    <property type="match status" value="1"/>
</dbReference>
<feature type="compositionally biased region" description="Low complexity" evidence="1">
    <location>
        <begin position="72"/>
        <end position="88"/>
    </location>
</feature>
<dbReference type="GO" id="GO:0008278">
    <property type="term" value="C:cohesin complex"/>
    <property type="evidence" value="ECO:0007669"/>
    <property type="project" value="TreeGrafter"/>
</dbReference>
<dbReference type="Pfam" id="PF24571">
    <property type="entry name" value="HEAT_SCC3-SA"/>
    <property type="match status" value="1"/>
</dbReference>
<evidence type="ECO:0000256" key="1">
    <source>
        <dbReference type="SAM" id="MobiDB-lite"/>
    </source>
</evidence>
<feature type="domain" description="SCD" evidence="2">
    <location>
        <begin position="314"/>
        <end position="399"/>
    </location>
</feature>
<feature type="region of interest" description="Disordered" evidence="1">
    <location>
        <begin position="38"/>
        <end position="88"/>
    </location>
</feature>